<sequence length="252" mass="28010">MSHINQSGSKWTVNELAAFNIDVVAQDVPTFFGDPALPESTVDPLILNHIDMPPGLASKSTRLFFRYLRDSTRSPYGAAGEDFTSNILSLLDFDEPNRVIHRRMELSFLMCGERVDAKPDICVLDDDSHVLLVQEYKCDLLVDDPECMLIAGAIAALSELNVCRRFVGLPTIAAKTFAGITMIGSAHIFYKIPITSQLVASVMTAQFPEQTTVVQKLVPPVPNIDEYLADGMQPLENRRIVLQCFEAFKKFV</sequence>
<evidence type="ECO:0000313" key="2">
    <source>
        <dbReference type="Proteomes" id="UP000799118"/>
    </source>
</evidence>
<dbReference type="OrthoDB" id="3213671at2759"/>
<protein>
    <submittedName>
        <fullName evidence="1">Uncharacterized protein</fullName>
    </submittedName>
</protein>
<dbReference type="Proteomes" id="UP000799118">
    <property type="component" value="Unassembled WGS sequence"/>
</dbReference>
<keyword evidence="2" id="KW-1185">Reference proteome</keyword>
<reference evidence="1" key="1">
    <citation type="journal article" date="2019" name="Environ. Microbiol.">
        <title>Fungal ecological strategies reflected in gene transcription - a case study of two litter decomposers.</title>
        <authorList>
            <person name="Barbi F."/>
            <person name="Kohler A."/>
            <person name="Barry K."/>
            <person name="Baskaran P."/>
            <person name="Daum C."/>
            <person name="Fauchery L."/>
            <person name="Ihrmark K."/>
            <person name="Kuo A."/>
            <person name="LaButti K."/>
            <person name="Lipzen A."/>
            <person name="Morin E."/>
            <person name="Grigoriev I.V."/>
            <person name="Henrissat B."/>
            <person name="Lindahl B."/>
            <person name="Martin F."/>
        </authorList>
    </citation>
    <scope>NUCLEOTIDE SEQUENCE</scope>
    <source>
        <strain evidence="1">JB14</strain>
    </source>
</reference>
<organism evidence="1 2">
    <name type="scientific">Gymnopus androsaceus JB14</name>
    <dbReference type="NCBI Taxonomy" id="1447944"/>
    <lineage>
        <taxon>Eukaryota</taxon>
        <taxon>Fungi</taxon>
        <taxon>Dikarya</taxon>
        <taxon>Basidiomycota</taxon>
        <taxon>Agaricomycotina</taxon>
        <taxon>Agaricomycetes</taxon>
        <taxon>Agaricomycetidae</taxon>
        <taxon>Agaricales</taxon>
        <taxon>Marasmiineae</taxon>
        <taxon>Omphalotaceae</taxon>
        <taxon>Gymnopus</taxon>
    </lineage>
</organism>
<name>A0A6A4I771_9AGAR</name>
<dbReference type="EMBL" id="ML769410">
    <property type="protein sequence ID" value="KAE9405248.1"/>
    <property type="molecule type" value="Genomic_DNA"/>
</dbReference>
<evidence type="ECO:0000313" key="1">
    <source>
        <dbReference type="EMBL" id="KAE9405248.1"/>
    </source>
</evidence>
<proteinExistence type="predicted"/>
<dbReference type="AlphaFoldDB" id="A0A6A4I771"/>
<accession>A0A6A4I771</accession>
<gene>
    <name evidence="1" type="ORF">BT96DRAFT_852857</name>
</gene>